<sequence length="168" mass="19318">MRLGMDVHESRLPPEQDSADFWIDYLCVRQCLQDFDVHVMQLVIAKARWTMAEIDHDFEYPLRSFCVFEAWAAVHSGRTLLCITRPQHRRFLDNTPINAAVALARKSQDKQQIDNLIAGTVGFPRLNSVVSEAIYAAHRFQFPVLYNDMLLASVTPDILRSASQITRR</sequence>
<dbReference type="EMBL" id="CAUYUJ010010402">
    <property type="protein sequence ID" value="CAK0829278.1"/>
    <property type="molecule type" value="Genomic_DNA"/>
</dbReference>
<reference evidence="1" key="1">
    <citation type="submission" date="2023-10" db="EMBL/GenBank/DDBJ databases">
        <authorList>
            <person name="Chen Y."/>
            <person name="Shah S."/>
            <person name="Dougan E. K."/>
            <person name="Thang M."/>
            <person name="Chan C."/>
        </authorList>
    </citation>
    <scope>NUCLEOTIDE SEQUENCE [LARGE SCALE GENOMIC DNA]</scope>
</reference>
<comment type="caution">
    <text evidence="1">The sequence shown here is derived from an EMBL/GenBank/DDBJ whole genome shotgun (WGS) entry which is preliminary data.</text>
</comment>
<accession>A0ABN9SBD6</accession>
<evidence type="ECO:0000313" key="1">
    <source>
        <dbReference type="EMBL" id="CAK0829278.1"/>
    </source>
</evidence>
<gene>
    <name evidence="1" type="ORF">PCOR1329_LOCUS28273</name>
</gene>
<name>A0ABN9SBD6_9DINO</name>
<keyword evidence="2" id="KW-1185">Reference proteome</keyword>
<organism evidence="1 2">
    <name type="scientific">Prorocentrum cordatum</name>
    <dbReference type="NCBI Taxonomy" id="2364126"/>
    <lineage>
        <taxon>Eukaryota</taxon>
        <taxon>Sar</taxon>
        <taxon>Alveolata</taxon>
        <taxon>Dinophyceae</taxon>
        <taxon>Prorocentrales</taxon>
        <taxon>Prorocentraceae</taxon>
        <taxon>Prorocentrum</taxon>
    </lineage>
</organism>
<evidence type="ECO:0000313" key="2">
    <source>
        <dbReference type="Proteomes" id="UP001189429"/>
    </source>
</evidence>
<protein>
    <submittedName>
        <fullName evidence="1">Uncharacterized protein</fullName>
    </submittedName>
</protein>
<dbReference type="Proteomes" id="UP001189429">
    <property type="component" value="Unassembled WGS sequence"/>
</dbReference>
<proteinExistence type="predicted"/>